<dbReference type="EMBL" id="MLYV02001176">
    <property type="protein sequence ID" value="PSR72467.1"/>
    <property type="molecule type" value="Genomic_DNA"/>
</dbReference>
<dbReference type="InterPro" id="IPR043154">
    <property type="entry name" value="Sec-1-like_dom1"/>
</dbReference>
<feature type="region of interest" description="Disordered" evidence="2">
    <location>
        <begin position="564"/>
        <end position="593"/>
    </location>
</feature>
<dbReference type="PIRSF" id="PIRSF005715">
    <property type="entry name" value="VPS45_Sec1"/>
    <property type="match status" value="1"/>
</dbReference>
<feature type="compositionally biased region" description="Polar residues" evidence="2">
    <location>
        <begin position="568"/>
        <end position="580"/>
    </location>
</feature>
<dbReference type="STRING" id="98765.A0A2R6NJB1"/>
<dbReference type="InterPro" id="IPR043127">
    <property type="entry name" value="Sec-1-like_dom3a"/>
</dbReference>
<dbReference type="Gene3D" id="3.40.50.1910">
    <property type="match status" value="2"/>
</dbReference>
<protein>
    <recommendedName>
        <fullName evidence="5">Sec1-like protein</fullName>
    </recommendedName>
</protein>
<accession>A0A2R6NJB1</accession>
<dbReference type="AlphaFoldDB" id="A0A2R6NJB1"/>
<name>A0A2R6NJB1_9APHY</name>
<dbReference type="OrthoDB" id="2228at2759"/>
<dbReference type="Gene3D" id="1.25.40.60">
    <property type="match status" value="1"/>
</dbReference>
<feature type="compositionally biased region" description="Basic residues" evidence="2">
    <location>
        <begin position="731"/>
        <end position="741"/>
    </location>
</feature>
<sequence>MASLIATVRSKFLDAIRSVNPPGRWKILVVDEHSQQLLGSVLKQFDILEENVTLIEAITNYREPQPTMEAIYLVMSTSQNVDRIIHDFSDGRQQYAAGHLFFIDALAEHLFEKLTSSPAEPHLKALQELYINFWAIESQAFSLKRPASFFNLFSPPRSDAAFRSARDKLEEELRVSSKMIVNVCVTLNELPYIRYYLPSHHPPLGALKPHETTRAPPPTEGSGRWRTNLARGGDARAYETADSDYVAKMLAFMVQQGLDDHKKANPDFPKVDAARPRSTLIITDRTMDTVAPFLHEFTYQAMANDLLPIDNGTKYNYKFQTAIGAYEDKAAVLSDADNVWTELRHMHMREAIDKLMADFNQFMQDNAGFKGEGAASLNDMKDMLANLPQYQEQREKFSLHLNMAQECMSIFEKAQLPAIASVEQNCATGLTPEGKTPKTLVEEMVPLLDSRDVQNSNKVRIIALYIQHRDGVPDEDRRRLYQHARLSMPDQDAINALVHLGLRISRGPADKDTKKKLKQKSSTEEEYELSRYKPLLRTVIEDHVSNRLDATMFPYVKDAPMLTPAPSLRTTPSTGATSLRSAKPSWHRAARPGGAQEAKQRVLVFVAGGMTYSEMREAYSLSKTLNKEVIIGSTHTMTPREFVDDMKVLELGGVGSKAVPNGLGESRGQRPYQEFYDELYFTRDAPRPAPAPASQARQQPGRTARPSPIPSFASANSVTTTSSGTGEKEKEKKKKKGLFHF</sequence>
<dbReference type="InterPro" id="IPR001619">
    <property type="entry name" value="Sec1-like"/>
</dbReference>
<dbReference type="InterPro" id="IPR036045">
    <property type="entry name" value="Sec1-like_sf"/>
</dbReference>
<dbReference type="GO" id="GO:0016192">
    <property type="term" value="P:vesicle-mediated transport"/>
    <property type="evidence" value="ECO:0007669"/>
    <property type="project" value="InterPro"/>
</dbReference>
<comment type="similarity">
    <text evidence="1">Belongs to the STXBP/unc-18/SEC1 family.</text>
</comment>
<comment type="caution">
    <text evidence="3">The sequence shown here is derived from an EMBL/GenBank/DDBJ whole genome shotgun (WGS) entry which is preliminary data.</text>
</comment>
<evidence type="ECO:0000313" key="3">
    <source>
        <dbReference type="EMBL" id="PSR72467.1"/>
    </source>
</evidence>
<feature type="region of interest" description="Disordered" evidence="2">
    <location>
        <begin position="206"/>
        <end position="226"/>
    </location>
</feature>
<dbReference type="Gene3D" id="3.90.830.10">
    <property type="entry name" value="Syntaxin Binding Protein 1, Chain A, domain 2"/>
    <property type="match status" value="1"/>
</dbReference>
<organism evidence="3 4">
    <name type="scientific">Hermanssonia centrifuga</name>
    <dbReference type="NCBI Taxonomy" id="98765"/>
    <lineage>
        <taxon>Eukaryota</taxon>
        <taxon>Fungi</taxon>
        <taxon>Dikarya</taxon>
        <taxon>Basidiomycota</taxon>
        <taxon>Agaricomycotina</taxon>
        <taxon>Agaricomycetes</taxon>
        <taxon>Polyporales</taxon>
        <taxon>Meruliaceae</taxon>
        <taxon>Hermanssonia</taxon>
    </lineage>
</organism>
<dbReference type="InterPro" id="IPR027482">
    <property type="entry name" value="Sec1-like_dom2"/>
</dbReference>
<dbReference type="Proteomes" id="UP000186601">
    <property type="component" value="Unassembled WGS sequence"/>
</dbReference>
<evidence type="ECO:0000313" key="4">
    <source>
        <dbReference type="Proteomes" id="UP000186601"/>
    </source>
</evidence>
<dbReference type="Pfam" id="PF00995">
    <property type="entry name" value="Sec1"/>
    <property type="match status" value="1"/>
</dbReference>
<dbReference type="PANTHER" id="PTHR11679">
    <property type="entry name" value="VESICLE PROTEIN SORTING-ASSOCIATED"/>
    <property type="match status" value="1"/>
</dbReference>
<feature type="region of interest" description="Disordered" evidence="2">
    <location>
        <begin position="684"/>
        <end position="741"/>
    </location>
</feature>
<dbReference type="SUPFAM" id="SSF56815">
    <property type="entry name" value="Sec1/munc18-like (SM) proteins"/>
    <property type="match status" value="1"/>
</dbReference>
<dbReference type="Gene3D" id="3.40.50.2060">
    <property type="match status" value="1"/>
</dbReference>
<evidence type="ECO:0000256" key="1">
    <source>
        <dbReference type="ARBA" id="ARBA00009884"/>
    </source>
</evidence>
<gene>
    <name evidence="3" type="ORF">PHLCEN_2v11681</name>
</gene>
<proteinExistence type="inferred from homology"/>
<evidence type="ECO:0000256" key="2">
    <source>
        <dbReference type="SAM" id="MobiDB-lite"/>
    </source>
</evidence>
<reference evidence="3 4" key="1">
    <citation type="submission" date="2018-02" db="EMBL/GenBank/DDBJ databases">
        <title>Genome sequence of the basidiomycete white-rot fungus Phlebia centrifuga.</title>
        <authorList>
            <person name="Granchi Z."/>
            <person name="Peng M."/>
            <person name="de Vries R.P."/>
            <person name="Hilden K."/>
            <person name="Makela M.R."/>
            <person name="Grigoriev I."/>
            <person name="Riley R."/>
        </authorList>
    </citation>
    <scope>NUCLEOTIDE SEQUENCE [LARGE SCALE GENOMIC DNA]</scope>
    <source>
        <strain evidence="3 4">FBCC195</strain>
    </source>
</reference>
<keyword evidence="4" id="KW-1185">Reference proteome</keyword>
<evidence type="ECO:0008006" key="5">
    <source>
        <dbReference type="Google" id="ProtNLM"/>
    </source>
</evidence>